<protein>
    <submittedName>
        <fullName evidence="1">Uncharacterized protein</fullName>
    </submittedName>
</protein>
<organism evidence="1">
    <name type="scientific">Anguilla anguilla</name>
    <name type="common">European freshwater eel</name>
    <name type="synonym">Muraena anguilla</name>
    <dbReference type="NCBI Taxonomy" id="7936"/>
    <lineage>
        <taxon>Eukaryota</taxon>
        <taxon>Metazoa</taxon>
        <taxon>Chordata</taxon>
        <taxon>Craniata</taxon>
        <taxon>Vertebrata</taxon>
        <taxon>Euteleostomi</taxon>
        <taxon>Actinopterygii</taxon>
        <taxon>Neopterygii</taxon>
        <taxon>Teleostei</taxon>
        <taxon>Anguilliformes</taxon>
        <taxon>Anguillidae</taxon>
        <taxon>Anguilla</taxon>
    </lineage>
</organism>
<reference evidence="1" key="1">
    <citation type="submission" date="2014-11" db="EMBL/GenBank/DDBJ databases">
        <authorList>
            <person name="Amaro Gonzalez C."/>
        </authorList>
    </citation>
    <scope>NUCLEOTIDE SEQUENCE</scope>
</reference>
<name>A0A0E9R450_ANGAN</name>
<proteinExistence type="predicted"/>
<dbReference type="EMBL" id="GBXM01084646">
    <property type="protein sequence ID" value="JAH23931.1"/>
    <property type="molecule type" value="Transcribed_RNA"/>
</dbReference>
<dbReference type="AlphaFoldDB" id="A0A0E9R450"/>
<reference evidence="1" key="2">
    <citation type="journal article" date="2015" name="Fish Shellfish Immunol.">
        <title>Early steps in the European eel (Anguilla anguilla)-Vibrio vulnificus interaction in the gills: Role of the RtxA13 toxin.</title>
        <authorList>
            <person name="Callol A."/>
            <person name="Pajuelo D."/>
            <person name="Ebbesson L."/>
            <person name="Teles M."/>
            <person name="MacKenzie S."/>
            <person name="Amaro C."/>
        </authorList>
    </citation>
    <scope>NUCLEOTIDE SEQUENCE</scope>
</reference>
<accession>A0A0E9R450</accession>
<sequence>MILSDFFSPIFFSVRVFFPGSFSICGDFPHLFFSPNLHFH</sequence>
<evidence type="ECO:0000313" key="1">
    <source>
        <dbReference type="EMBL" id="JAH23931.1"/>
    </source>
</evidence>